<sequence length="149" mass="15541">MCSLTHHLQLTAAAAKFTKVSGAAEEAGNDTSGENAESGPGAVNSSGLGGLWVEGMVGKDDTVGEGNTPPGEGRRGAISGDNSWKGDRGGEFCRDAGEVGIVESCELSGVDEERNGKMIKDKMNDKRNQKEAILMMKEINAILNGESKI</sequence>
<dbReference type="AlphaFoldDB" id="A0A6A6KHD7"/>
<proteinExistence type="predicted"/>
<organism evidence="2 3">
    <name type="scientific">Hevea brasiliensis</name>
    <name type="common">Para rubber tree</name>
    <name type="synonym">Siphonia brasiliensis</name>
    <dbReference type="NCBI Taxonomy" id="3981"/>
    <lineage>
        <taxon>Eukaryota</taxon>
        <taxon>Viridiplantae</taxon>
        <taxon>Streptophyta</taxon>
        <taxon>Embryophyta</taxon>
        <taxon>Tracheophyta</taxon>
        <taxon>Spermatophyta</taxon>
        <taxon>Magnoliopsida</taxon>
        <taxon>eudicotyledons</taxon>
        <taxon>Gunneridae</taxon>
        <taxon>Pentapetalae</taxon>
        <taxon>rosids</taxon>
        <taxon>fabids</taxon>
        <taxon>Malpighiales</taxon>
        <taxon>Euphorbiaceae</taxon>
        <taxon>Crotonoideae</taxon>
        <taxon>Micrandreae</taxon>
        <taxon>Hevea</taxon>
    </lineage>
</organism>
<name>A0A6A6KHD7_HEVBR</name>
<comment type="caution">
    <text evidence="2">The sequence shown here is derived from an EMBL/GenBank/DDBJ whole genome shotgun (WGS) entry which is preliminary data.</text>
</comment>
<keyword evidence="3" id="KW-1185">Reference proteome</keyword>
<protein>
    <submittedName>
        <fullName evidence="2">Uncharacterized protein</fullName>
    </submittedName>
</protein>
<feature type="region of interest" description="Disordered" evidence="1">
    <location>
        <begin position="25"/>
        <end position="90"/>
    </location>
</feature>
<dbReference type="EMBL" id="JAAGAX010000016">
    <property type="protein sequence ID" value="KAF2287715.1"/>
    <property type="molecule type" value="Genomic_DNA"/>
</dbReference>
<reference evidence="2 3" key="1">
    <citation type="journal article" date="2020" name="Mol. Plant">
        <title>The Chromosome-Based Rubber Tree Genome Provides New Insights into Spurge Genome Evolution and Rubber Biosynthesis.</title>
        <authorList>
            <person name="Liu J."/>
            <person name="Shi C."/>
            <person name="Shi C.C."/>
            <person name="Li W."/>
            <person name="Zhang Q.J."/>
            <person name="Zhang Y."/>
            <person name="Li K."/>
            <person name="Lu H.F."/>
            <person name="Shi C."/>
            <person name="Zhu S.T."/>
            <person name="Xiao Z.Y."/>
            <person name="Nan H."/>
            <person name="Yue Y."/>
            <person name="Zhu X.G."/>
            <person name="Wu Y."/>
            <person name="Hong X.N."/>
            <person name="Fan G.Y."/>
            <person name="Tong Y."/>
            <person name="Zhang D."/>
            <person name="Mao C.L."/>
            <person name="Liu Y.L."/>
            <person name="Hao S.J."/>
            <person name="Liu W.Q."/>
            <person name="Lv M.Q."/>
            <person name="Zhang H.B."/>
            <person name="Liu Y."/>
            <person name="Hu-Tang G.R."/>
            <person name="Wang J.P."/>
            <person name="Wang J.H."/>
            <person name="Sun Y.H."/>
            <person name="Ni S.B."/>
            <person name="Chen W.B."/>
            <person name="Zhang X.C."/>
            <person name="Jiao Y.N."/>
            <person name="Eichler E.E."/>
            <person name="Li G.H."/>
            <person name="Liu X."/>
            <person name="Gao L.Z."/>
        </authorList>
    </citation>
    <scope>NUCLEOTIDE SEQUENCE [LARGE SCALE GENOMIC DNA]</scope>
    <source>
        <strain evidence="3">cv. GT1</strain>
        <tissue evidence="2">Leaf</tissue>
    </source>
</reference>
<gene>
    <name evidence="2" type="ORF">GH714_002420</name>
</gene>
<evidence type="ECO:0000313" key="3">
    <source>
        <dbReference type="Proteomes" id="UP000467840"/>
    </source>
</evidence>
<accession>A0A6A6KHD7</accession>
<dbReference type="Proteomes" id="UP000467840">
    <property type="component" value="Chromosome 8"/>
</dbReference>
<evidence type="ECO:0000313" key="2">
    <source>
        <dbReference type="EMBL" id="KAF2287715.1"/>
    </source>
</evidence>
<evidence type="ECO:0000256" key="1">
    <source>
        <dbReference type="SAM" id="MobiDB-lite"/>
    </source>
</evidence>